<proteinExistence type="predicted"/>
<comment type="caution">
    <text evidence="3">The sequence shown here is derived from an EMBL/GenBank/DDBJ whole genome shotgun (WGS) entry which is preliminary data.</text>
</comment>
<organism evidence="3 4">
    <name type="scientific">Streptomyces bauhiniae</name>
    <dbReference type="NCBI Taxonomy" id="2340725"/>
    <lineage>
        <taxon>Bacteria</taxon>
        <taxon>Bacillati</taxon>
        <taxon>Actinomycetota</taxon>
        <taxon>Actinomycetes</taxon>
        <taxon>Kitasatosporales</taxon>
        <taxon>Streptomycetaceae</taxon>
        <taxon>Streptomyces</taxon>
    </lineage>
</organism>
<evidence type="ECO:0000313" key="4">
    <source>
        <dbReference type="Proteomes" id="UP000298159"/>
    </source>
</evidence>
<evidence type="ECO:0000259" key="2">
    <source>
        <dbReference type="Pfam" id="PF16640"/>
    </source>
</evidence>
<dbReference type="InterPro" id="IPR032109">
    <property type="entry name" value="Big_3_5"/>
</dbReference>
<dbReference type="GO" id="GO:0005975">
    <property type="term" value="P:carbohydrate metabolic process"/>
    <property type="evidence" value="ECO:0007669"/>
    <property type="project" value="UniProtKB-ARBA"/>
</dbReference>
<dbReference type="Proteomes" id="UP000298159">
    <property type="component" value="Unassembled WGS sequence"/>
</dbReference>
<dbReference type="InterPro" id="IPR013783">
    <property type="entry name" value="Ig-like_fold"/>
</dbReference>
<dbReference type="EMBL" id="SRRT01000002">
    <property type="protein sequence ID" value="TGN79467.1"/>
    <property type="molecule type" value="Genomic_DNA"/>
</dbReference>
<evidence type="ECO:0000256" key="1">
    <source>
        <dbReference type="SAM" id="MobiDB-lite"/>
    </source>
</evidence>
<sequence length="201" mass="20339">MSLEGGSDRPSVRHPTAPAPRGPGSEQGTEPVHITPRKARLTVAAALAAVLGLASPAWAVPSSTTVTASPQSTSVNSPVQLLATVDCPSDPTGGLGVTFFDGSDLLDTVPVNANGQASYTASFTTAGSHTITAAYNGNTECDASNSTTNVQVTAAPTPPDPTPGFCLLACGGLINFSVGDITNNINTSGRGISSRVPWQHR</sequence>
<feature type="region of interest" description="Disordered" evidence="1">
    <location>
        <begin position="1"/>
        <end position="32"/>
    </location>
</feature>
<accession>A0A4Z1D9V1</accession>
<feature type="compositionally biased region" description="Basic and acidic residues" evidence="1">
    <location>
        <begin position="1"/>
        <end position="11"/>
    </location>
</feature>
<dbReference type="Gene3D" id="2.60.40.10">
    <property type="entry name" value="Immunoglobulins"/>
    <property type="match status" value="1"/>
</dbReference>
<dbReference type="Pfam" id="PF16640">
    <property type="entry name" value="Big_3_5"/>
    <property type="match status" value="1"/>
</dbReference>
<feature type="domain" description="Bacterial Ig-like" evidence="2">
    <location>
        <begin position="66"/>
        <end position="153"/>
    </location>
</feature>
<dbReference type="AlphaFoldDB" id="A0A4Z1D9V1"/>
<reference evidence="3 4" key="1">
    <citation type="submission" date="2019-04" db="EMBL/GenBank/DDBJ databases">
        <title>Streptomyces sp. nov. Bv016 isolated from bark of Buahinia variegata.</title>
        <authorList>
            <person name="Kanchanasin P."/>
            <person name="Tanasupawat S."/>
            <person name="Yuki M."/>
            <person name="Kudo T."/>
        </authorList>
    </citation>
    <scope>NUCLEOTIDE SEQUENCE [LARGE SCALE GENOMIC DNA]</scope>
    <source>
        <strain evidence="3 4">Bv016</strain>
    </source>
</reference>
<protein>
    <submittedName>
        <fullName evidence="3">Ig-like domain repeat protein</fullName>
    </submittedName>
</protein>
<keyword evidence="4" id="KW-1185">Reference proteome</keyword>
<evidence type="ECO:0000313" key="3">
    <source>
        <dbReference type="EMBL" id="TGN79467.1"/>
    </source>
</evidence>
<gene>
    <name evidence="3" type="ORF">E5083_07520</name>
</gene>
<name>A0A4Z1D9V1_9ACTN</name>